<dbReference type="GO" id="GO:0006813">
    <property type="term" value="P:potassium ion transport"/>
    <property type="evidence" value="ECO:0007669"/>
    <property type="project" value="UniProtKB-KW"/>
</dbReference>
<dbReference type="PANTHER" id="PTHR32468">
    <property type="entry name" value="CATION/H + ANTIPORTER"/>
    <property type="match status" value="1"/>
</dbReference>
<feature type="transmembrane region" description="Helical" evidence="10">
    <location>
        <begin position="181"/>
        <end position="202"/>
    </location>
</feature>
<feature type="domain" description="Cation/H(+) antiporter central" evidence="12">
    <location>
        <begin position="501"/>
        <end position="627"/>
    </location>
</feature>
<feature type="domain" description="Cation/H+ exchanger transmembrane" evidence="11">
    <location>
        <begin position="65"/>
        <end position="445"/>
    </location>
</feature>
<feature type="transmembrane region" description="Helical" evidence="10">
    <location>
        <begin position="284"/>
        <end position="309"/>
    </location>
</feature>
<dbReference type="GO" id="GO:0006885">
    <property type="term" value="P:regulation of pH"/>
    <property type="evidence" value="ECO:0007669"/>
    <property type="project" value="TreeGrafter"/>
</dbReference>
<dbReference type="InterPro" id="IPR057290">
    <property type="entry name" value="CHX17_C"/>
</dbReference>
<evidence type="ECO:0000259" key="13">
    <source>
        <dbReference type="Pfam" id="PF23259"/>
    </source>
</evidence>
<feature type="transmembrane region" description="Helical" evidence="10">
    <location>
        <begin position="362"/>
        <end position="382"/>
    </location>
</feature>
<evidence type="ECO:0000256" key="3">
    <source>
        <dbReference type="ARBA" id="ARBA00022538"/>
    </source>
</evidence>
<dbReference type="Pfam" id="PF23256">
    <property type="entry name" value="CHX17_2nd"/>
    <property type="match status" value="1"/>
</dbReference>
<dbReference type="GO" id="GO:0016020">
    <property type="term" value="C:membrane"/>
    <property type="evidence" value="ECO:0007669"/>
    <property type="project" value="UniProtKB-SubCell"/>
</dbReference>
<keyword evidence="6 10" id="KW-1133">Transmembrane helix</keyword>
<evidence type="ECO:0000256" key="2">
    <source>
        <dbReference type="ARBA" id="ARBA00022448"/>
    </source>
</evidence>
<keyword evidence="4 10" id="KW-0812">Transmembrane</keyword>
<evidence type="ECO:0000256" key="9">
    <source>
        <dbReference type="ARBA" id="ARBA00038341"/>
    </source>
</evidence>
<feature type="transmembrane region" description="Helical" evidence="10">
    <location>
        <begin position="394"/>
        <end position="414"/>
    </location>
</feature>
<sequence length="812" mass="89538">MGTYAVDADDLTIYGEEEWGDGVKNMSSICMSFSMIHSDGFFSHSNPLHYSVPLLLLQFALASSAILLTSQLLKPLSQPIFVSQILGGIILGPSVLSRSSAFLKNFFPLRGFVVLDILSSIGYMLCFFLIGVQTDPWILMKINKTSSTIGFFTVAVPMFITQAYSYIIPKILPVETTIANFLPAIAQAESVLSFPTIAFFLSELRILNSDFGKLAMSSSVVSGLFSFLLTTLAVLSHQSIGDNFKMLATISTGVLVAVVIVFAVRPAVLWMIKKNPPGEILKESHIIALLVGVLVTGFCCQATGLHIYYGPLILGITIPAGPPLGSALMEKLEFSTSWILMPIFFVKNGMMIDIFDIKFGNFMIVLSLALLGALGKFIGAFITSLLSGMPLMDAITLSLVLIAQGLMELGLFKMTKYNKAADKETFTIMCISMLIITGILSPLVKQLYDPSRRYAAYGRRSVMQSKWEPELRVLVCLHDHHDVPTAIDLLEALHPIKRCPLAIYLLHQIELVGRATPLFISHKLSKRPSSIAGPSEQVINAFRCYEESRNGIVSVHPFTAMSPGVTMHDDICFLALDKRTSLAIIPFYKLVRSDGTIDSYRNAGKIMNKNVINQAPCSVAILVNRGFLKTPRLSLPSWSLYRVAILFLGGDDDREALAIAERMCGHSKIRLTLIRLVSGNYMNENAERRADNESLSEFRHCMEGNYRVMYIEEVVMDGSGTIAVIRSMENSYDLVLVGKTHDPESPLVSGLKDWNEQPELGEIGDILISADFMGNTTILVVQQQPSKVEKQGNEKCKNLLEECLVGDDKIPF</sequence>
<feature type="transmembrane region" description="Helical" evidence="10">
    <location>
        <begin position="214"/>
        <end position="235"/>
    </location>
</feature>
<evidence type="ECO:0000256" key="5">
    <source>
        <dbReference type="ARBA" id="ARBA00022958"/>
    </source>
</evidence>
<dbReference type="PANTHER" id="PTHR32468:SF114">
    <property type="entry name" value="CATION_H+ EXCHANGER DOMAIN-CONTAINING PROTEIN"/>
    <property type="match status" value="1"/>
</dbReference>
<evidence type="ECO:0000259" key="11">
    <source>
        <dbReference type="Pfam" id="PF00999"/>
    </source>
</evidence>
<feature type="domain" description="Cation/H(+) antiporter C-terminal" evidence="13">
    <location>
        <begin position="643"/>
        <end position="785"/>
    </location>
</feature>
<protein>
    <recommendedName>
        <fullName evidence="16">Cation/H(+) antiporter 15-like</fullName>
    </recommendedName>
</protein>
<dbReference type="Pfam" id="PF23259">
    <property type="entry name" value="CHX17_C"/>
    <property type="match status" value="1"/>
</dbReference>
<feature type="transmembrane region" description="Helical" evidence="10">
    <location>
        <begin position="426"/>
        <end position="444"/>
    </location>
</feature>
<feature type="transmembrane region" description="Helical" evidence="10">
    <location>
        <begin position="151"/>
        <end position="169"/>
    </location>
</feature>
<feature type="transmembrane region" description="Helical" evidence="10">
    <location>
        <begin position="109"/>
        <end position="130"/>
    </location>
</feature>
<evidence type="ECO:0000256" key="6">
    <source>
        <dbReference type="ARBA" id="ARBA00022989"/>
    </source>
</evidence>
<organism evidence="14 15">
    <name type="scientific">Ziziphus jujuba var. spinosa</name>
    <dbReference type="NCBI Taxonomy" id="714518"/>
    <lineage>
        <taxon>Eukaryota</taxon>
        <taxon>Viridiplantae</taxon>
        <taxon>Streptophyta</taxon>
        <taxon>Embryophyta</taxon>
        <taxon>Tracheophyta</taxon>
        <taxon>Spermatophyta</taxon>
        <taxon>Magnoliopsida</taxon>
        <taxon>eudicotyledons</taxon>
        <taxon>Gunneridae</taxon>
        <taxon>Pentapetalae</taxon>
        <taxon>rosids</taxon>
        <taxon>fabids</taxon>
        <taxon>Rosales</taxon>
        <taxon>Rhamnaceae</taxon>
        <taxon>Paliureae</taxon>
        <taxon>Ziziphus</taxon>
    </lineage>
</organism>
<name>A0A978UVM9_ZIZJJ</name>
<dbReference type="InterPro" id="IPR057291">
    <property type="entry name" value="CHX17_2nd"/>
</dbReference>
<dbReference type="Pfam" id="PF00999">
    <property type="entry name" value="Na_H_Exchanger"/>
    <property type="match status" value="1"/>
</dbReference>
<reference evidence="14" key="1">
    <citation type="journal article" date="2021" name="Front. Plant Sci.">
        <title>Chromosome-Scale Genome Assembly for Chinese Sour Jujube and Insights Into Its Genome Evolution and Domestication Signature.</title>
        <authorList>
            <person name="Shen L.-Y."/>
            <person name="Luo H."/>
            <person name="Wang X.-L."/>
            <person name="Wang X.-M."/>
            <person name="Qiu X.-J."/>
            <person name="Liu H."/>
            <person name="Zhou S.-S."/>
            <person name="Jia K.-H."/>
            <person name="Nie S."/>
            <person name="Bao Y.-T."/>
            <person name="Zhang R.-G."/>
            <person name="Yun Q.-Z."/>
            <person name="Chai Y.-H."/>
            <person name="Lu J.-Y."/>
            <person name="Li Y."/>
            <person name="Zhao S.-W."/>
            <person name="Mao J.-F."/>
            <person name="Jia S.-G."/>
            <person name="Mao Y.-M."/>
        </authorList>
    </citation>
    <scope>NUCLEOTIDE SEQUENCE</scope>
    <source>
        <strain evidence="14">AT0</strain>
        <tissue evidence="14">Leaf</tissue>
    </source>
</reference>
<keyword evidence="7" id="KW-0406">Ion transport</keyword>
<evidence type="ECO:0000259" key="12">
    <source>
        <dbReference type="Pfam" id="PF23256"/>
    </source>
</evidence>
<dbReference type="InterPro" id="IPR038770">
    <property type="entry name" value="Na+/solute_symporter_sf"/>
</dbReference>
<keyword evidence="2" id="KW-0813">Transport</keyword>
<dbReference type="Proteomes" id="UP000813462">
    <property type="component" value="Unassembled WGS sequence"/>
</dbReference>
<comment type="caution">
    <text evidence="14">The sequence shown here is derived from an EMBL/GenBank/DDBJ whole genome shotgun (WGS) entry which is preliminary data.</text>
</comment>
<accession>A0A978UVM9</accession>
<evidence type="ECO:0000256" key="7">
    <source>
        <dbReference type="ARBA" id="ARBA00023065"/>
    </source>
</evidence>
<feature type="transmembrane region" description="Helical" evidence="10">
    <location>
        <begin position="48"/>
        <end position="68"/>
    </location>
</feature>
<dbReference type="InterPro" id="IPR050794">
    <property type="entry name" value="CPA2_transporter"/>
</dbReference>
<dbReference type="Gene3D" id="1.20.1530.20">
    <property type="match status" value="1"/>
</dbReference>
<evidence type="ECO:0000256" key="1">
    <source>
        <dbReference type="ARBA" id="ARBA00004141"/>
    </source>
</evidence>
<evidence type="ECO:0000313" key="15">
    <source>
        <dbReference type="Proteomes" id="UP000813462"/>
    </source>
</evidence>
<dbReference type="GO" id="GO:1902600">
    <property type="term" value="P:proton transmembrane transport"/>
    <property type="evidence" value="ECO:0007669"/>
    <property type="project" value="InterPro"/>
</dbReference>
<evidence type="ECO:0000256" key="10">
    <source>
        <dbReference type="SAM" id="Phobius"/>
    </source>
</evidence>
<dbReference type="GO" id="GO:0015297">
    <property type="term" value="F:antiporter activity"/>
    <property type="evidence" value="ECO:0007669"/>
    <property type="project" value="InterPro"/>
</dbReference>
<evidence type="ECO:0008006" key="16">
    <source>
        <dbReference type="Google" id="ProtNLM"/>
    </source>
</evidence>
<keyword evidence="5" id="KW-0630">Potassium</keyword>
<feature type="transmembrane region" description="Helical" evidence="10">
    <location>
        <begin position="80"/>
        <end position="97"/>
    </location>
</feature>
<evidence type="ECO:0000313" key="14">
    <source>
        <dbReference type="EMBL" id="KAH7518929.1"/>
    </source>
</evidence>
<dbReference type="InterPro" id="IPR006153">
    <property type="entry name" value="Cation/H_exchanger_TM"/>
</dbReference>
<evidence type="ECO:0000256" key="4">
    <source>
        <dbReference type="ARBA" id="ARBA00022692"/>
    </source>
</evidence>
<dbReference type="AlphaFoldDB" id="A0A978UVM9"/>
<dbReference type="EMBL" id="JAEACU010000009">
    <property type="protein sequence ID" value="KAH7518929.1"/>
    <property type="molecule type" value="Genomic_DNA"/>
</dbReference>
<dbReference type="OrthoDB" id="1868135at2759"/>
<feature type="transmembrane region" description="Helical" evidence="10">
    <location>
        <begin position="247"/>
        <end position="272"/>
    </location>
</feature>
<evidence type="ECO:0000256" key="8">
    <source>
        <dbReference type="ARBA" id="ARBA00023136"/>
    </source>
</evidence>
<comment type="subcellular location">
    <subcellularLocation>
        <location evidence="1">Membrane</location>
        <topology evidence="1">Multi-pass membrane protein</topology>
    </subcellularLocation>
</comment>
<proteinExistence type="inferred from homology"/>
<keyword evidence="8 10" id="KW-0472">Membrane</keyword>
<dbReference type="GO" id="GO:0012505">
    <property type="term" value="C:endomembrane system"/>
    <property type="evidence" value="ECO:0007669"/>
    <property type="project" value="TreeGrafter"/>
</dbReference>
<keyword evidence="3" id="KW-0633">Potassium transport</keyword>
<gene>
    <name evidence="14" type="ORF">FEM48_Zijuj09G0223300</name>
</gene>
<comment type="similarity">
    <text evidence="9">Belongs to the monovalent cation:proton antiporter 2 (CPA2) transporter (TC 2.A.37) family. CHX (TC 2.A.37.4) subfamily.</text>
</comment>